<proteinExistence type="predicted"/>
<organism evidence="1 2">
    <name type="scientific">Cenococcum geophilum 1.58</name>
    <dbReference type="NCBI Taxonomy" id="794803"/>
    <lineage>
        <taxon>Eukaryota</taxon>
        <taxon>Fungi</taxon>
        <taxon>Dikarya</taxon>
        <taxon>Ascomycota</taxon>
        <taxon>Pezizomycotina</taxon>
        <taxon>Dothideomycetes</taxon>
        <taxon>Pleosporomycetidae</taxon>
        <taxon>Gloniales</taxon>
        <taxon>Gloniaceae</taxon>
        <taxon>Cenococcum</taxon>
    </lineage>
</organism>
<sequence length="224" mass="25173">MPNRAVAFDDLWKKWTYFALVPLEEGQFKVWTWGRFACLGDSVHKMTPNAGQGGNAAIESAAAPANQIYLLLEETKGAGPTYDQIKRSLSGFQARLDQRISAILKTSNDLTRAHALKSVAARIMVQYFVPQMGDYLVDLLSDMYIGAELLEFLPPPHRFLLATMPFNLTQGLGKHESRLRRALWALPLLAMSALTVRTMTMAGLMYPVFHGIFETSRFEWKGVF</sequence>
<accession>A0ACC8ENN6</accession>
<gene>
    <name evidence="1" type="ORF">K441DRAFT_336320</name>
</gene>
<reference evidence="1 2" key="1">
    <citation type="journal article" date="2016" name="Nat. Commun.">
        <title>Ectomycorrhizal ecology is imprinted in the genome of the dominant symbiotic fungus Cenococcum geophilum.</title>
        <authorList>
            <consortium name="DOE Joint Genome Institute"/>
            <person name="Peter M."/>
            <person name="Kohler A."/>
            <person name="Ohm R.A."/>
            <person name="Kuo A."/>
            <person name="Krutzmann J."/>
            <person name="Morin E."/>
            <person name="Arend M."/>
            <person name="Barry K.W."/>
            <person name="Binder M."/>
            <person name="Choi C."/>
            <person name="Clum A."/>
            <person name="Copeland A."/>
            <person name="Grisel N."/>
            <person name="Haridas S."/>
            <person name="Kipfer T."/>
            <person name="LaButti K."/>
            <person name="Lindquist E."/>
            <person name="Lipzen A."/>
            <person name="Maire R."/>
            <person name="Meier B."/>
            <person name="Mihaltcheva S."/>
            <person name="Molinier V."/>
            <person name="Murat C."/>
            <person name="Poggeler S."/>
            <person name="Quandt C.A."/>
            <person name="Sperisen C."/>
            <person name="Tritt A."/>
            <person name="Tisserant E."/>
            <person name="Crous P.W."/>
            <person name="Henrissat B."/>
            <person name="Nehls U."/>
            <person name="Egli S."/>
            <person name="Spatafora J.W."/>
            <person name="Grigoriev I.V."/>
            <person name="Martin F.M."/>
        </authorList>
    </citation>
    <scope>NUCLEOTIDE SEQUENCE [LARGE SCALE GENOMIC DNA]</scope>
    <source>
        <strain evidence="1 2">1.58</strain>
    </source>
</reference>
<dbReference type="EMBL" id="KV748254">
    <property type="protein sequence ID" value="OCK87811.1"/>
    <property type="molecule type" value="Genomic_DNA"/>
</dbReference>
<evidence type="ECO:0000313" key="1">
    <source>
        <dbReference type="EMBL" id="OCK87811.1"/>
    </source>
</evidence>
<keyword evidence="2" id="KW-1185">Reference proteome</keyword>
<evidence type="ECO:0000313" key="2">
    <source>
        <dbReference type="Proteomes" id="UP000250078"/>
    </source>
</evidence>
<dbReference type="Proteomes" id="UP000250078">
    <property type="component" value="Unassembled WGS sequence"/>
</dbReference>
<protein>
    <submittedName>
        <fullName evidence="1">Uncharacterized protein</fullName>
    </submittedName>
</protein>
<name>A0ACC8ENN6_9PEZI</name>